<dbReference type="PANTHER" id="PTHR42880:SF1">
    <property type="entry name" value="ISOPROPYLMALATE_HOMOCITRATE_CITRAMALATE SYNTHASE FAMILY PROTEIN"/>
    <property type="match status" value="1"/>
</dbReference>
<dbReference type="PROSITE" id="PS00815">
    <property type="entry name" value="AIPM_HOMOCIT_SYNTH_1"/>
    <property type="match status" value="1"/>
</dbReference>
<evidence type="ECO:0000256" key="6">
    <source>
        <dbReference type="ARBA" id="ARBA00048019"/>
    </source>
</evidence>
<dbReference type="PANTHER" id="PTHR42880">
    <property type="entry name" value="HOMOCITRATE SYNTHASE"/>
    <property type="match status" value="1"/>
</dbReference>
<gene>
    <name evidence="10" type="primary">nifV</name>
    <name evidence="10" type="ORF">CKO21_17255</name>
</gene>
<dbReference type="InterPro" id="IPR000891">
    <property type="entry name" value="PYR_CT"/>
</dbReference>
<dbReference type="InterPro" id="IPR013477">
    <property type="entry name" value="NifV/FrbC"/>
</dbReference>
<comment type="function">
    <text evidence="1 8">This protein is a Fe-Mo-cofactor biosynthetic component.</text>
</comment>
<reference evidence="10" key="2">
    <citation type="journal article" date="2020" name="Microorganisms">
        <title>Osmotic Adaptation and Compatible Solute Biosynthesis of Phototrophic Bacteria as Revealed from Genome Analyses.</title>
        <authorList>
            <person name="Imhoff J.F."/>
            <person name="Rahn T."/>
            <person name="Kunzel S."/>
            <person name="Keller A."/>
            <person name="Neulinger S.C."/>
        </authorList>
    </citation>
    <scope>NUCLEOTIDE SEQUENCE</scope>
    <source>
        <strain evidence="10">DSM 9154</strain>
    </source>
</reference>
<evidence type="ECO:0000256" key="1">
    <source>
        <dbReference type="ARBA" id="ARBA00003050"/>
    </source>
</evidence>
<evidence type="ECO:0000256" key="7">
    <source>
        <dbReference type="RuleBase" id="RU003523"/>
    </source>
</evidence>
<dbReference type="InterPro" id="IPR002034">
    <property type="entry name" value="AIPM/Hcit_synth_CS"/>
</dbReference>
<feature type="domain" description="Pyruvate carboxyltransferase" evidence="9">
    <location>
        <begin position="16"/>
        <end position="267"/>
    </location>
</feature>
<dbReference type="GO" id="GO:0009399">
    <property type="term" value="P:nitrogen fixation"/>
    <property type="evidence" value="ECO:0007669"/>
    <property type="project" value="UniProtKB-UniRule"/>
</dbReference>
<dbReference type="CDD" id="cd07939">
    <property type="entry name" value="DRE_TIM_NifV"/>
    <property type="match status" value="1"/>
</dbReference>
<keyword evidence="5 7" id="KW-0808">Transferase</keyword>
<protein>
    <recommendedName>
        <fullName evidence="4 8">Homocitrate synthase</fullName>
        <ecNumber evidence="3 8">2.3.3.14</ecNumber>
    </recommendedName>
</protein>
<dbReference type="PROSITE" id="PS50991">
    <property type="entry name" value="PYR_CT"/>
    <property type="match status" value="1"/>
</dbReference>
<comment type="caution">
    <text evidence="10">The sequence shown here is derived from an EMBL/GenBank/DDBJ whole genome shotgun (WGS) entry which is preliminary data.</text>
</comment>
<dbReference type="Gene3D" id="1.10.238.260">
    <property type="match status" value="1"/>
</dbReference>
<evidence type="ECO:0000256" key="3">
    <source>
        <dbReference type="ARBA" id="ARBA00012974"/>
    </source>
</evidence>
<dbReference type="EC" id="2.3.3.14" evidence="3 8"/>
<comment type="similarity">
    <text evidence="2 7">Belongs to the alpha-IPM synthase/homocitrate synthase family.</text>
</comment>
<dbReference type="Pfam" id="PF22617">
    <property type="entry name" value="HCS_D2"/>
    <property type="match status" value="1"/>
</dbReference>
<dbReference type="SUPFAM" id="SSF51569">
    <property type="entry name" value="Aldolase"/>
    <property type="match status" value="1"/>
</dbReference>
<name>A0A934QKS4_9PROT</name>
<dbReference type="GO" id="GO:0019752">
    <property type="term" value="P:carboxylic acid metabolic process"/>
    <property type="evidence" value="ECO:0007669"/>
    <property type="project" value="UniProtKB-UniRule"/>
</dbReference>
<dbReference type="Proteomes" id="UP000778970">
    <property type="component" value="Unassembled WGS sequence"/>
</dbReference>
<dbReference type="EMBL" id="NRRE01000033">
    <property type="protein sequence ID" value="MBK1698993.1"/>
    <property type="molecule type" value="Genomic_DNA"/>
</dbReference>
<dbReference type="InterPro" id="IPR054691">
    <property type="entry name" value="LeuA/HCS_post-cat"/>
</dbReference>
<evidence type="ECO:0000256" key="8">
    <source>
        <dbReference type="RuleBase" id="RU367143"/>
    </source>
</evidence>
<sequence>MRSAVHPSATAIPEPVLLADTTLRDGEQAVGVSFTRTDKLAIASALDRAGVAEIEAGIPVMGADQVDDIRALCELGLTAPCVAWCRLRREDLDSAQATGVDRVHISVPVSDRQLKAKLGATRDWVLATLPDFVRRACDLGMLVSVGGEDASRADPAFLARVLEAAQGAGAIRFRVADTLGVLEPFRTRELFGWLRGHSDIGLEIHAHDDLGLATANTLAAIAGGADYASVTVLGLGERAGNAALEEVAVALATTFGHPTGIDLTCLTGIADLVAGTANRAVPPDKAVVGKHVFSHESGTHVHGLLRDPATYTGLDPARLGRQHTLVLGKHSGTAGVVHACTELGLPLEPGQAQRILALLRAHYRYSKQAPGGEELRRWHALTTGGPVALAPATADRSLAKDPVR</sequence>
<evidence type="ECO:0000256" key="2">
    <source>
        <dbReference type="ARBA" id="ARBA00006154"/>
    </source>
</evidence>
<dbReference type="Gene3D" id="3.20.20.70">
    <property type="entry name" value="Aldolase class I"/>
    <property type="match status" value="1"/>
</dbReference>
<comment type="catalytic activity">
    <reaction evidence="6 8">
        <text>acetyl-CoA + 2-oxoglutarate + H2O = (2R)-homocitrate + CoA + H(+)</text>
        <dbReference type="Rhea" id="RHEA:12929"/>
        <dbReference type="ChEBI" id="CHEBI:15377"/>
        <dbReference type="ChEBI" id="CHEBI:15378"/>
        <dbReference type="ChEBI" id="CHEBI:16810"/>
        <dbReference type="ChEBI" id="CHEBI:57287"/>
        <dbReference type="ChEBI" id="CHEBI:57288"/>
        <dbReference type="ChEBI" id="CHEBI:58884"/>
        <dbReference type="EC" id="2.3.3.14"/>
    </reaction>
</comment>
<dbReference type="RefSeq" id="WP_081728823.1">
    <property type="nucleotide sequence ID" value="NZ_NRRE01000033.1"/>
</dbReference>
<dbReference type="PROSITE" id="PS00816">
    <property type="entry name" value="AIPM_HOMOCIT_SYNTH_2"/>
    <property type="match status" value="1"/>
</dbReference>
<keyword evidence="11" id="KW-1185">Reference proteome</keyword>
<evidence type="ECO:0000256" key="5">
    <source>
        <dbReference type="ARBA" id="ARBA00022679"/>
    </source>
</evidence>
<reference evidence="10" key="1">
    <citation type="submission" date="2017-08" db="EMBL/GenBank/DDBJ databases">
        <authorList>
            <person name="Imhoff J.F."/>
            <person name="Rahn T."/>
            <person name="Kuenzel S."/>
            <person name="Neulinger S.C."/>
        </authorList>
    </citation>
    <scope>NUCLEOTIDE SEQUENCE</scope>
    <source>
        <strain evidence="10">DSM 9154</strain>
    </source>
</reference>
<proteinExistence type="inferred from homology"/>
<evidence type="ECO:0000256" key="4">
    <source>
        <dbReference type="ARBA" id="ARBA00020735"/>
    </source>
</evidence>
<dbReference type="AlphaFoldDB" id="A0A934QKS4"/>
<keyword evidence="8" id="KW-0535">Nitrogen fixation</keyword>
<accession>A0A934QKS4</accession>
<evidence type="ECO:0000313" key="11">
    <source>
        <dbReference type="Proteomes" id="UP000778970"/>
    </source>
</evidence>
<dbReference type="InterPro" id="IPR013785">
    <property type="entry name" value="Aldolase_TIM"/>
</dbReference>
<dbReference type="NCBIfam" id="TIGR02660">
    <property type="entry name" value="nifV_homocitr"/>
    <property type="match status" value="1"/>
</dbReference>
<evidence type="ECO:0000313" key="10">
    <source>
        <dbReference type="EMBL" id="MBK1698993.1"/>
    </source>
</evidence>
<evidence type="ECO:0000259" key="9">
    <source>
        <dbReference type="PROSITE" id="PS50991"/>
    </source>
</evidence>
<organism evidence="10 11">
    <name type="scientific">Rhodovibrio salinarum</name>
    <dbReference type="NCBI Taxonomy" id="1087"/>
    <lineage>
        <taxon>Bacteria</taxon>
        <taxon>Pseudomonadati</taxon>
        <taxon>Pseudomonadota</taxon>
        <taxon>Alphaproteobacteria</taxon>
        <taxon>Rhodospirillales</taxon>
        <taxon>Rhodovibrionaceae</taxon>
        <taxon>Rhodovibrio</taxon>
    </lineage>
</organism>
<dbReference type="Pfam" id="PF00682">
    <property type="entry name" value="HMGL-like"/>
    <property type="match status" value="1"/>
</dbReference>
<dbReference type="GO" id="GO:0004410">
    <property type="term" value="F:homocitrate synthase activity"/>
    <property type="evidence" value="ECO:0007669"/>
    <property type="project" value="UniProtKB-UniRule"/>
</dbReference>